<accession>A0ABT6DMP0</accession>
<sequence length="166" mass="17583">MNFAHVHLIMNHIPVVGIPVALVFLAYGIFVGNLSARRFALLVLIGLAAMVLPVYFTGEPAEEVIEHLPGVAESFIESHEDAAKVSLVLTLVSGALAAVALVFQKDDKKGRPMNFAVLGVAGLAVISLAYTANLGGKIRHTELRADGGAQVESGPSEIKKEDKDND</sequence>
<feature type="transmembrane region" description="Helical" evidence="2">
    <location>
        <begin position="39"/>
        <end position="56"/>
    </location>
</feature>
<feature type="compositionally biased region" description="Basic and acidic residues" evidence="1">
    <location>
        <begin position="157"/>
        <end position="166"/>
    </location>
</feature>
<keyword evidence="2" id="KW-0472">Membrane</keyword>
<evidence type="ECO:0000313" key="3">
    <source>
        <dbReference type="EMBL" id="MDG0818144.1"/>
    </source>
</evidence>
<evidence type="ECO:0000256" key="1">
    <source>
        <dbReference type="SAM" id="MobiDB-lite"/>
    </source>
</evidence>
<feature type="transmembrane region" description="Helical" evidence="2">
    <location>
        <begin position="85"/>
        <end position="103"/>
    </location>
</feature>
<feature type="region of interest" description="Disordered" evidence="1">
    <location>
        <begin position="147"/>
        <end position="166"/>
    </location>
</feature>
<feature type="transmembrane region" description="Helical" evidence="2">
    <location>
        <begin position="12"/>
        <end position="32"/>
    </location>
</feature>
<proteinExistence type="predicted"/>
<protein>
    <recommendedName>
        <fullName evidence="5">DUF2231 domain-containing protein</fullName>
    </recommendedName>
</protein>
<dbReference type="EMBL" id="JANRMI010000006">
    <property type="protein sequence ID" value="MDG0818144.1"/>
    <property type="molecule type" value="Genomic_DNA"/>
</dbReference>
<evidence type="ECO:0000313" key="4">
    <source>
        <dbReference type="Proteomes" id="UP001152321"/>
    </source>
</evidence>
<name>A0ABT6DMP0_9BACT</name>
<reference evidence="3" key="1">
    <citation type="submission" date="2022-08" db="EMBL/GenBank/DDBJ databases">
        <title>Novel Bdellovibrio Species Isolated from Svalbard: Designation Bdellovibrio svalbardensis.</title>
        <authorList>
            <person name="Mitchell R.J."/>
            <person name="Choi S.Y."/>
        </authorList>
    </citation>
    <scope>NUCLEOTIDE SEQUENCE</scope>
    <source>
        <strain evidence="3">PAP01</strain>
    </source>
</reference>
<comment type="caution">
    <text evidence="3">The sequence shown here is derived from an EMBL/GenBank/DDBJ whole genome shotgun (WGS) entry which is preliminary data.</text>
</comment>
<keyword evidence="2" id="KW-0812">Transmembrane</keyword>
<evidence type="ECO:0000256" key="2">
    <source>
        <dbReference type="SAM" id="Phobius"/>
    </source>
</evidence>
<keyword evidence="2" id="KW-1133">Transmembrane helix</keyword>
<keyword evidence="4" id="KW-1185">Reference proteome</keyword>
<feature type="transmembrane region" description="Helical" evidence="2">
    <location>
        <begin position="115"/>
        <end position="132"/>
    </location>
</feature>
<dbReference type="RefSeq" id="WP_277579619.1">
    <property type="nucleotide sequence ID" value="NZ_JANRMI010000006.1"/>
</dbReference>
<evidence type="ECO:0008006" key="5">
    <source>
        <dbReference type="Google" id="ProtNLM"/>
    </source>
</evidence>
<dbReference type="Proteomes" id="UP001152321">
    <property type="component" value="Unassembled WGS sequence"/>
</dbReference>
<gene>
    <name evidence="3" type="ORF">NWE73_17305</name>
</gene>
<organism evidence="3 4">
    <name type="scientific">Bdellovibrio svalbardensis</name>
    <dbReference type="NCBI Taxonomy" id="2972972"/>
    <lineage>
        <taxon>Bacteria</taxon>
        <taxon>Pseudomonadati</taxon>
        <taxon>Bdellovibrionota</taxon>
        <taxon>Bdellovibrionia</taxon>
        <taxon>Bdellovibrionales</taxon>
        <taxon>Pseudobdellovibrionaceae</taxon>
        <taxon>Bdellovibrio</taxon>
    </lineage>
</organism>